<dbReference type="GO" id="GO:0000976">
    <property type="term" value="F:transcription cis-regulatory region binding"/>
    <property type="evidence" value="ECO:0007669"/>
    <property type="project" value="InterPro"/>
</dbReference>
<reference evidence="2" key="1">
    <citation type="journal article" date="2020" name="bioRxiv">
        <title>Chromosome-level reference genome of the European wasp spider Argiope bruennichi: a resource for studies on range expansion and evolutionary adaptation.</title>
        <authorList>
            <person name="Sheffer M.M."/>
            <person name="Hoppe A."/>
            <person name="Krehenwinkel H."/>
            <person name="Uhl G."/>
            <person name="Kuss A.W."/>
            <person name="Jensen L."/>
            <person name="Jensen C."/>
            <person name="Gillespie R.G."/>
            <person name="Hoff K.J."/>
            <person name="Prost S."/>
        </authorList>
    </citation>
    <scope>NUCLEOTIDE SEQUENCE</scope>
</reference>
<dbReference type="Proteomes" id="UP000807504">
    <property type="component" value="Unassembled WGS sequence"/>
</dbReference>
<reference evidence="2" key="2">
    <citation type="submission" date="2020-06" db="EMBL/GenBank/DDBJ databases">
        <authorList>
            <person name="Sheffer M."/>
        </authorList>
    </citation>
    <scope>NUCLEOTIDE SEQUENCE</scope>
</reference>
<dbReference type="EMBL" id="JABXBU010002072">
    <property type="protein sequence ID" value="KAF8778681.1"/>
    <property type="molecule type" value="Genomic_DNA"/>
</dbReference>
<dbReference type="Gene3D" id="1.10.10.10">
    <property type="entry name" value="Winged helix-like DNA-binding domain superfamily/Winged helix DNA-binding domain"/>
    <property type="match status" value="1"/>
</dbReference>
<keyword evidence="3" id="KW-1185">Reference proteome</keyword>
<evidence type="ECO:0000259" key="1">
    <source>
        <dbReference type="PROSITE" id="PS51507"/>
    </source>
</evidence>
<sequence>MPGNKLLENFLISSLDNETFKHLLSLVNREKGIFKLFCEHKNSSNWEEEQFAVFKEWDVLKGRHVAENDMGTTPEANKLLEHFLSLVSGKRTFKQPAFIWGERETQGSKWSDEAAKMEAVWRWIQLFTSGEIPTSSQAVFEILDESRQVADKFYKK</sequence>
<dbReference type="SUPFAM" id="SSF46785">
    <property type="entry name" value="Winged helix' DNA-binding domain"/>
    <property type="match status" value="1"/>
</dbReference>
<dbReference type="AlphaFoldDB" id="A0A8T0ETF2"/>
<evidence type="ECO:0000313" key="2">
    <source>
        <dbReference type="EMBL" id="KAF8778681.1"/>
    </source>
</evidence>
<dbReference type="Pfam" id="PF00605">
    <property type="entry name" value="IRF"/>
    <property type="match status" value="1"/>
</dbReference>
<feature type="domain" description="IRF tryptophan pentad repeat" evidence="1">
    <location>
        <begin position="4"/>
        <end position="156"/>
    </location>
</feature>
<dbReference type="InterPro" id="IPR036388">
    <property type="entry name" value="WH-like_DNA-bd_sf"/>
</dbReference>
<name>A0A8T0ETF2_ARGBR</name>
<comment type="caution">
    <text evidence="2">The sequence shown here is derived from an EMBL/GenBank/DDBJ whole genome shotgun (WGS) entry which is preliminary data.</text>
</comment>
<dbReference type="PROSITE" id="PS51507">
    <property type="entry name" value="IRF_2"/>
    <property type="match status" value="1"/>
</dbReference>
<gene>
    <name evidence="2" type="ORF">HNY73_015381</name>
</gene>
<proteinExistence type="predicted"/>
<accession>A0A8T0ETF2</accession>
<protein>
    <recommendedName>
        <fullName evidence="1">IRF tryptophan pentad repeat domain-containing protein</fullName>
    </recommendedName>
</protein>
<dbReference type="InterPro" id="IPR001346">
    <property type="entry name" value="Interferon_reg_fact_DNA-bd_dom"/>
</dbReference>
<evidence type="ECO:0000313" key="3">
    <source>
        <dbReference type="Proteomes" id="UP000807504"/>
    </source>
</evidence>
<dbReference type="InterPro" id="IPR036390">
    <property type="entry name" value="WH_DNA-bd_sf"/>
</dbReference>
<organism evidence="2 3">
    <name type="scientific">Argiope bruennichi</name>
    <name type="common">Wasp spider</name>
    <name type="synonym">Aranea bruennichi</name>
    <dbReference type="NCBI Taxonomy" id="94029"/>
    <lineage>
        <taxon>Eukaryota</taxon>
        <taxon>Metazoa</taxon>
        <taxon>Ecdysozoa</taxon>
        <taxon>Arthropoda</taxon>
        <taxon>Chelicerata</taxon>
        <taxon>Arachnida</taxon>
        <taxon>Araneae</taxon>
        <taxon>Araneomorphae</taxon>
        <taxon>Entelegynae</taxon>
        <taxon>Araneoidea</taxon>
        <taxon>Araneidae</taxon>
        <taxon>Argiope</taxon>
    </lineage>
</organism>